<dbReference type="RefSeq" id="WP_183324862.1">
    <property type="nucleotide sequence ID" value="NZ_JACHXP010000005.1"/>
</dbReference>
<protein>
    <submittedName>
        <fullName evidence="2">Uncharacterized protein</fullName>
    </submittedName>
</protein>
<accession>A0A839VC95</accession>
<dbReference type="AlphaFoldDB" id="A0A839VC95"/>
<evidence type="ECO:0000313" key="3">
    <source>
        <dbReference type="Proteomes" id="UP000547614"/>
    </source>
</evidence>
<keyword evidence="3" id="KW-1185">Reference proteome</keyword>
<proteinExistence type="predicted"/>
<dbReference type="EMBL" id="JACHXP010000005">
    <property type="protein sequence ID" value="MBB3190126.1"/>
    <property type="molecule type" value="Genomic_DNA"/>
</dbReference>
<feature type="transmembrane region" description="Helical" evidence="1">
    <location>
        <begin position="90"/>
        <end position="109"/>
    </location>
</feature>
<reference evidence="2 3" key="1">
    <citation type="submission" date="2020-08" db="EMBL/GenBank/DDBJ databases">
        <title>Genomic Encyclopedia of Type Strains, Phase III (KMG-III): the genomes of soil and plant-associated and newly described type strains.</title>
        <authorList>
            <person name="Whitman W."/>
        </authorList>
    </citation>
    <scope>NUCLEOTIDE SEQUENCE [LARGE SCALE GENOMIC DNA]</scope>
    <source>
        <strain evidence="2 3">CECT 7282</strain>
    </source>
</reference>
<sequence>MNLHRAYLSLCGFYSLLILIGLIALLVGGGSLIALLQLGVGAVAVIGLWGYFLGKGFMNPRMWRFLAGLLAIGIVVQLIAVFTVPLSGAALTWTLTAGIFSVLPTLLLYRYGNRDQALWASPAALEGGEVLGELLETQPELTVEKQMEDRRASVRIRKAGDAYCASVVRQQEEEEKEERFEERFRCPATLASFIETFTCISVRDFADKYAGKRASAA</sequence>
<gene>
    <name evidence="2" type="ORF">FHR94_001357</name>
</gene>
<evidence type="ECO:0000256" key="1">
    <source>
        <dbReference type="SAM" id="Phobius"/>
    </source>
</evidence>
<name>A0A839VC95_9GAMM</name>
<evidence type="ECO:0000313" key="2">
    <source>
        <dbReference type="EMBL" id="MBB3190126.1"/>
    </source>
</evidence>
<dbReference type="Proteomes" id="UP000547614">
    <property type="component" value="Unassembled WGS sequence"/>
</dbReference>
<keyword evidence="1" id="KW-0472">Membrane</keyword>
<comment type="caution">
    <text evidence="2">The sequence shown here is derived from an EMBL/GenBank/DDBJ whole genome shotgun (WGS) entry which is preliminary data.</text>
</comment>
<feature type="transmembrane region" description="Helical" evidence="1">
    <location>
        <begin position="33"/>
        <end position="53"/>
    </location>
</feature>
<organism evidence="2 3">
    <name type="scientific">Halomonas cerina</name>
    <dbReference type="NCBI Taxonomy" id="447424"/>
    <lineage>
        <taxon>Bacteria</taxon>
        <taxon>Pseudomonadati</taxon>
        <taxon>Pseudomonadota</taxon>
        <taxon>Gammaproteobacteria</taxon>
        <taxon>Oceanospirillales</taxon>
        <taxon>Halomonadaceae</taxon>
        <taxon>Halomonas</taxon>
    </lineage>
</organism>
<feature type="transmembrane region" description="Helical" evidence="1">
    <location>
        <begin position="65"/>
        <end position="84"/>
    </location>
</feature>
<feature type="transmembrane region" description="Helical" evidence="1">
    <location>
        <begin position="7"/>
        <end position="27"/>
    </location>
</feature>
<keyword evidence="1" id="KW-0812">Transmembrane</keyword>
<keyword evidence="1" id="KW-1133">Transmembrane helix</keyword>